<protein>
    <submittedName>
        <fullName evidence="2">Uncharacterized protein</fullName>
    </submittedName>
</protein>
<evidence type="ECO:0000256" key="1">
    <source>
        <dbReference type="SAM" id="MobiDB-lite"/>
    </source>
</evidence>
<name>W9Z5P6_FUSOX</name>
<feature type="region of interest" description="Disordered" evidence="1">
    <location>
        <begin position="1"/>
        <end position="21"/>
    </location>
</feature>
<accession>W9Z5P6</accession>
<sequence>MDERINNERTEPALSGEATLSVHNTSQQFRLTNSLKTFEGCKRADAGNCLTFPTAQLSPSDQASTHLPMSLTQPWSPAGSRRPSYSMEEYRHELHMALICDVKTGPGFSEGSCAYSPI</sequence>
<evidence type="ECO:0000313" key="2">
    <source>
        <dbReference type="EMBL" id="EXK23947.1"/>
    </source>
</evidence>
<gene>
    <name evidence="2" type="ORF">FOMG_19308</name>
</gene>
<dbReference type="VEuPathDB" id="FungiDB:FOMG_19308"/>
<dbReference type="AlphaFoldDB" id="W9Z5P6"/>
<reference evidence="2" key="2">
    <citation type="submission" date="2014-02" db="EMBL/GenBank/DDBJ databases">
        <title>Annotation of the Genome Sequence of Fusarium oxysporum f. sp. melonis 26406.</title>
        <authorList>
            <consortium name="The Broad Institute Genomics Platform"/>
            <person name="Ma L.-J."/>
            <person name="Corby-Kistler H."/>
            <person name="Broz K."/>
            <person name="Gale L.R."/>
            <person name="Jonkers W."/>
            <person name="O'Donnell K."/>
            <person name="Ploetz R."/>
            <person name="Steinberg C."/>
            <person name="Schwartz D.C."/>
            <person name="VanEtten H."/>
            <person name="Zhou S."/>
            <person name="Young S.K."/>
            <person name="Zeng Q."/>
            <person name="Gargeya S."/>
            <person name="Fitzgerald M."/>
            <person name="Abouelleil A."/>
            <person name="Alvarado L."/>
            <person name="Chapman S.B."/>
            <person name="Gainer-Dewar J."/>
            <person name="Goldberg J."/>
            <person name="Griggs A."/>
            <person name="Gujja S."/>
            <person name="Hansen M."/>
            <person name="Howarth C."/>
            <person name="Imamovic A."/>
            <person name="Ireland A."/>
            <person name="Larimer J."/>
            <person name="McCowan C."/>
            <person name="Murphy C."/>
            <person name="Pearson M."/>
            <person name="Poon T.W."/>
            <person name="Priest M."/>
            <person name="Roberts A."/>
            <person name="Saif S."/>
            <person name="Shea T."/>
            <person name="Sykes S."/>
            <person name="Wortman J."/>
            <person name="Nusbaum C."/>
            <person name="Birren B."/>
        </authorList>
    </citation>
    <scope>NUCLEOTIDE SEQUENCE</scope>
    <source>
        <strain evidence="2">26406</strain>
    </source>
</reference>
<feature type="compositionally biased region" description="Basic and acidic residues" evidence="1">
    <location>
        <begin position="1"/>
        <end position="11"/>
    </location>
</feature>
<feature type="region of interest" description="Disordered" evidence="1">
    <location>
        <begin position="57"/>
        <end position="83"/>
    </location>
</feature>
<proteinExistence type="predicted"/>
<dbReference type="HOGENOM" id="CLU_167713_0_0_1"/>
<dbReference type="EMBL" id="KI980482">
    <property type="protein sequence ID" value="EXK23947.1"/>
    <property type="molecule type" value="Genomic_DNA"/>
</dbReference>
<organism evidence="2">
    <name type="scientific">Fusarium oxysporum f. sp. melonis 26406</name>
    <dbReference type="NCBI Taxonomy" id="1089452"/>
    <lineage>
        <taxon>Eukaryota</taxon>
        <taxon>Fungi</taxon>
        <taxon>Dikarya</taxon>
        <taxon>Ascomycota</taxon>
        <taxon>Pezizomycotina</taxon>
        <taxon>Sordariomycetes</taxon>
        <taxon>Hypocreomycetidae</taxon>
        <taxon>Hypocreales</taxon>
        <taxon>Nectriaceae</taxon>
        <taxon>Fusarium</taxon>
        <taxon>Fusarium oxysporum species complex</taxon>
    </lineage>
</organism>
<reference evidence="2" key="1">
    <citation type="submission" date="2012-04" db="EMBL/GenBank/DDBJ databases">
        <title>The Genome Sequence of Fusarium oxysporum melonis.</title>
        <authorList>
            <consortium name="The Broad Institute Genome Sequencing Platform"/>
            <person name="Ma L.-J."/>
            <person name="Gale L.R."/>
            <person name="Schwartz D.C."/>
            <person name="Zhou S."/>
            <person name="Corby-Kistler H."/>
            <person name="Young S.K."/>
            <person name="Zeng Q."/>
            <person name="Gargeya S."/>
            <person name="Fitzgerald M."/>
            <person name="Haas B."/>
            <person name="Abouelleil A."/>
            <person name="Alvarado L."/>
            <person name="Arachchi H.M."/>
            <person name="Berlin A."/>
            <person name="Brown A."/>
            <person name="Chapman S.B."/>
            <person name="Chen Z."/>
            <person name="Dunbar C."/>
            <person name="Freedman E."/>
            <person name="Gearin G."/>
            <person name="Goldberg J."/>
            <person name="Griggs A."/>
            <person name="Gujja S."/>
            <person name="Heiman D."/>
            <person name="Howarth C."/>
            <person name="Larson L."/>
            <person name="Lui A."/>
            <person name="MacDonald P.J.P."/>
            <person name="Montmayeur A."/>
            <person name="Murphy C."/>
            <person name="Neiman D."/>
            <person name="Pearson M."/>
            <person name="Priest M."/>
            <person name="Roberts A."/>
            <person name="Saif S."/>
            <person name="Shea T."/>
            <person name="Shenoy N."/>
            <person name="Sisk P."/>
            <person name="Stolte C."/>
            <person name="Sykes S."/>
            <person name="Wortman J."/>
            <person name="Nusbaum C."/>
            <person name="Birren B."/>
        </authorList>
    </citation>
    <scope>NUCLEOTIDE SEQUENCE</scope>
    <source>
        <strain evidence="2">26406</strain>
    </source>
</reference>
<dbReference type="Proteomes" id="UP000030703">
    <property type="component" value="Unassembled WGS sequence"/>
</dbReference>
<feature type="compositionally biased region" description="Polar residues" evidence="1">
    <location>
        <begin position="57"/>
        <end position="75"/>
    </location>
</feature>